<comment type="subcellular location">
    <subcellularLocation>
        <location evidence="2">Membrane</location>
    </subcellularLocation>
</comment>
<dbReference type="InterPro" id="IPR003661">
    <property type="entry name" value="HisK_dim/P_dom"/>
</dbReference>
<dbReference type="Gene3D" id="3.30.565.10">
    <property type="entry name" value="Histidine kinase-like ATPase, C-terminal domain"/>
    <property type="match status" value="1"/>
</dbReference>
<evidence type="ECO:0000313" key="12">
    <source>
        <dbReference type="Proteomes" id="UP000471640"/>
    </source>
</evidence>
<dbReference type="PANTHER" id="PTHR45436">
    <property type="entry name" value="SENSOR HISTIDINE KINASE YKOH"/>
    <property type="match status" value="1"/>
</dbReference>
<dbReference type="PRINTS" id="PR00344">
    <property type="entry name" value="BCTRLSENSOR"/>
</dbReference>
<reference evidence="11 12" key="2">
    <citation type="submission" date="2020-02" db="EMBL/GenBank/DDBJ databases">
        <title>Genome sequences of Thiorhodococcus mannitoliphagus and Thiorhodococcus minor, purple sulfur photosynthetic bacteria in the gammaproteobacterial family, Chromatiaceae.</title>
        <authorList>
            <person name="Aviles F.A."/>
            <person name="Meyer T.E."/>
            <person name="Kyndt J.A."/>
        </authorList>
    </citation>
    <scope>NUCLEOTIDE SEQUENCE [LARGE SCALE GENOMIC DNA]</scope>
    <source>
        <strain evidence="11 12">DSM 18266</strain>
    </source>
</reference>
<comment type="caution">
    <text evidence="11">The sequence shown here is derived from an EMBL/GenBank/DDBJ whole genome shotgun (WGS) entry which is preliminary data.</text>
</comment>
<keyword evidence="4" id="KW-0597">Phosphoprotein</keyword>
<dbReference type="SUPFAM" id="SSF55874">
    <property type="entry name" value="ATPase domain of HSP90 chaperone/DNA topoisomerase II/histidine kinase"/>
    <property type="match status" value="1"/>
</dbReference>
<comment type="catalytic activity">
    <reaction evidence="1">
        <text>ATP + protein L-histidine = ADP + protein N-phospho-L-histidine.</text>
        <dbReference type="EC" id="2.7.13.3"/>
    </reaction>
</comment>
<proteinExistence type="predicted"/>
<keyword evidence="8" id="KW-1133">Transmembrane helix</keyword>
<name>A0A6P1DVQ9_9GAMM</name>
<dbReference type="EMBL" id="JAAIJR010000022">
    <property type="protein sequence ID" value="NEX20172.1"/>
    <property type="molecule type" value="Genomic_DNA"/>
</dbReference>
<dbReference type="RefSeq" id="WP_164653241.1">
    <property type="nucleotide sequence ID" value="NZ_JAAIJR010000022.1"/>
</dbReference>
<dbReference type="CDD" id="cd00082">
    <property type="entry name" value="HisKA"/>
    <property type="match status" value="1"/>
</dbReference>
<evidence type="ECO:0000256" key="8">
    <source>
        <dbReference type="ARBA" id="ARBA00022989"/>
    </source>
</evidence>
<dbReference type="Proteomes" id="UP000471640">
    <property type="component" value="Unassembled WGS sequence"/>
</dbReference>
<evidence type="ECO:0000256" key="2">
    <source>
        <dbReference type="ARBA" id="ARBA00004370"/>
    </source>
</evidence>
<accession>A0A6P1DVQ9</accession>
<dbReference type="InterPro" id="IPR050428">
    <property type="entry name" value="TCS_sensor_his_kinase"/>
</dbReference>
<dbReference type="AlphaFoldDB" id="A0A6P1DVQ9"/>
<sequence>MTRRSLRARLALAAAGSVLLAVLVAGLGLLMLFERHVERRIGAELIAQVNQLLAATSVGADGALQVEPRPVDPRFGVPLSGHYWQIDDETGATLAIGVQRSRSLWDTRILLPPDRLEPGAVHAHILPGPDGQVLLVRERLVLLKDGGRAVRLMAAMDRRELTDARNAFAADMLPYLGVVALVLTLASLVQIQTGLAPLERVRCGVAAIRSGASTRLDEGVPDEVMPLVMEVNALLAAREEAVERARAWTADLAHGLKTPLSALSADAERLRVQGNPAVAADLEQLAEGMRRRVDRELVRARVRSGAATAQAGVEVVAAIERVVGTLKRIPGGDDIDWRIQSPGPLYAALMSDDLLELLGNLLENAAKWARSQVEIRVEGPDQVEIRISDDGPGVPPEHRHRLGERGVRLDEHKDGSGLGLAIVRDVVDAYGGALGFDAASNGGLVVWVRLPGLAGRSR</sequence>
<evidence type="ECO:0000256" key="1">
    <source>
        <dbReference type="ARBA" id="ARBA00000085"/>
    </source>
</evidence>
<dbReference type="SUPFAM" id="SSF47384">
    <property type="entry name" value="Homodimeric domain of signal transducing histidine kinase"/>
    <property type="match status" value="1"/>
</dbReference>
<dbReference type="SMART" id="SM00387">
    <property type="entry name" value="HATPase_c"/>
    <property type="match status" value="1"/>
</dbReference>
<evidence type="ECO:0000259" key="10">
    <source>
        <dbReference type="PROSITE" id="PS50109"/>
    </source>
</evidence>
<feature type="domain" description="Histidine kinase" evidence="10">
    <location>
        <begin position="251"/>
        <end position="454"/>
    </location>
</feature>
<dbReference type="InterPro" id="IPR005467">
    <property type="entry name" value="His_kinase_dom"/>
</dbReference>
<protein>
    <recommendedName>
        <fullName evidence="3">histidine kinase</fullName>
        <ecNumber evidence="3">2.7.13.3</ecNumber>
    </recommendedName>
</protein>
<organism evidence="11 12">
    <name type="scientific">Thiorhodococcus mannitoliphagus</name>
    <dbReference type="NCBI Taxonomy" id="329406"/>
    <lineage>
        <taxon>Bacteria</taxon>
        <taxon>Pseudomonadati</taxon>
        <taxon>Pseudomonadota</taxon>
        <taxon>Gammaproteobacteria</taxon>
        <taxon>Chromatiales</taxon>
        <taxon>Chromatiaceae</taxon>
        <taxon>Thiorhodococcus</taxon>
    </lineage>
</organism>
<keyword evidence="12" id="KW-1185">Reference proteome</keyword>
<evidence type="ECO:0000256" key="7">
    <source>
        <dbReference type="ARBA" id="ARBA00022777"/>
    </source>
</evidence>
<dbReference type="EC" id="2.7.13.3" evidence="3"/>
<dbReference type="InterPro" id="IPR036097">
    <property type="entry name" value="HisK_dim/P_sf"/>
</dbReference>
<keyword evidence="5" id="KW-0808">Transferase</keyword>
<evidence type="ECO:0000256" key="4">
    <source>
        <dbReference type="ARBA" id="ARBA00022553"/>
    </source>
</evidence>
<dbReference type="GO" id="GO:0000155">
    <property type="term" value="F:phosphorelay sensor kinase activity"/>
    <property type="evidence" value="ECO:0007669"/>
    <property type="project" value="InterPro"/>
</dbReference>
<keyword evidence="7 11" id="KW-0418">Kinase</keyword>
<dbReference type="InterPro" id="IPR036890">
    <property type="entry name" value="HATPase_C_sf"/>
</dbReference>
<evidence type="ECO:0000256" key="9">
    <source>
        <dbReference type="ARBA" id="ARBA00023136"/>
    </source>
</evidence>
<evidence type="ECO:0000256" key="6">
    <source>
        <dbReference type="ARBA" id="ARBA00022692"/>
    </source>
</evidence>
<reference evidence="12" key="1">
    <citation type="journal article" date="2020" name="Microbiol. Resour. Announc.">
        <title>Draft Genome Sequences of Thiorhodococcus mannitoliphagus and Thiorhodococcus minor, Purple Sulfur Photosynthetic Bacteria in the Gammaproteobacterial Family Chromatiaceae.</title>
        <authorList>
            <person name="Aviles F.A."/>
            <person name="Meyer T.E."/>
            <person name="Kyndt J.A."/>
        </authorList>
    </citation>
    <scope>NUCLEOTIDE SEQUENCE [LARGE SCALE GENOMIC DNA]</scope>
    <source>
        <strain evidence="12">DSM 18266</strain>
    </source>
</reference>
<evidence type="ECO:0000256" key="5">
    <source>
        <dbReference type="ARBA" id="ARBA00022679"/>
    </source>
</evidence>
<evidence type="ECO:0000313" key="11">
    <source>
        <dbReference type="EMBL" id="NEX20172.1"/>
    </source>
</evidence>
<keyword evidence="6" id="KW-0812">Transmembrane</keyword>
<dbReference type="PANTHER" id="PTHR45436:SF5">
    <property type="entry name" value="SENSOR HISTIDINE KINASE TRCS"/>
    <property type="match status" value="1"/>
</dbReference>
<dbReference type="GO" id="GO:0005886">
    <property type="term" value="C:plasma membrane"/>
    <property type="evidence" value="ECO:0007669"/>
    <property type="project" value="TreeGrafter"/>
</dbReference>
<dbReference type="Gene3D" id="1.10.287.130">
    <property type="match status" value="1"/>
</dbReference>
<dbReference type="PROSITE" id="PS50109">
    <property type="entry name" value="HIS_KIN"/>
    <property type="match status" value="1"/>
</dbReference>
<dbReference type="InterPro" id="IPR004358">
    <property type="entry name" value="Sig_transdc_His_kin-like_C"/>
</dbReference>
<dbReference type="Pfam" id="PF02518">
    <property type="entry name" value="HATPase_c"/>
    <property type="match status" value="1"/>
</dbReference>
<dbReference type="InterPro" id="IPR003594">
    <property type="entry name" value="HATPase_dom"/>
</dbReference>
<evidence type="ECO:0000256" key="3">
    <source>
        <dbReference type="ARBA" id="ARBA00012438"/>
    </source>
</evidence>
<gene>
    <name evidence="11" type="ORF">G3480_07565</name>
</gene>
<keyword evidence="9" id="KW-0472">Membrane</keyword>